<dbReference type="InterPro" id="IPR011008">
    <property type="entry name" value="Dimeric_a/b-barrel"/>
</dbReference>
<dbReference type="Pfam" id="PF13404">
    <property type="entry name" value="HTH_AsnC-type"/>
    <property type="match status" value="1"/>
</dbReference>
<dbReference type="AlphaFoldDB" id="A0A3S4UPF0"/>
<proteinExistence type="predicted"/>
<feature type="region of interest" description="Disordered" evidence="4">
    <location>
        <begin position="165"/>
        <end position="185"/>
    </location>
</feature>
<evidence type="ECO:0000256" key="1">
    <source>
        <dbReference type="ARBA" id="ARBA00023015"/>
    </source>
</evidence>
<dbReference type="InterPro" id="IPR011991">
    <property type="entry name" value="ArsR-like_HTH"/>
</dbReference>
<gene>
    <name evidence="6" type="primary">lrp_1</name>
    <name evidence="6" type="ORF">NCTC13652_00216</name>
</gene>
<dbReference type="PROSITE" id="PS00519">
    <property type="entry name" value="HTH_ASNC_1"/>
    <property type="match status" value="1"/>
</dbReference>
<keyword evidence="2" id="KW-0238">DNA-binding</keyword>
<keyword evidence="7" id="KW-1185">Reference proteome</keyword>
<dbReference type="InterPro" id="IPR000485">
    <property type="entry name" value="AsnC-type_HTH_dom"/>
</dbReference>
<dbReference type="STRING" id="1122997.GCA_000425285_00683"/>
<dbReference type="CDD" id="cd00090">
    <property type="entry name" value="HTH_ARSR"/>
    <property type="match status" value="1"/>
</dbReference>
<organism evidence="6 7">
    <name type="scientific">Acidipropionibacterium jensenii</name>
    <dbReference type="NCBI Taxonomy" id="1749"/>
    <lineage>
        <taxon>Bacteria</taxon>
        <taxon>Bacillati</taxon>
        <taxon>Actinomycetota</taxon>
        <taxon>Actinomycetes</taxon>
        <taxon>Propionibacteriales</taxon>
        <taxon>Propionibacteriaceae</taxon>
        <taxon>Acidipropionibacterium</taxon>
    </lineage>
</organism>
<evidence type="ECO:0000256" key="3">
    <source>
        <dbReference type="ARBA" id="ARBA00023163"/>
    </source>
</evidence>
<dbReference type="InterPro" id="IPR019888">
    <property type="entry name" value="Tscrpt_reg_AsnC-like"/>
</dbReference>
<evidence type="ECO:0000256" key="4">
    <source>
        <dbReference type="SAM" id="MobiDB-lite"/>
    </source>
</evidence>
<sequence>MTSVPSTSGHATASGTMWAMESTDRQILALLESNGRMSWTDLGRETGLSTSAAQQRVRRLEAKGIITGYHADIDPVSIDAGVTAFILIRPVDPARDEQIPAALCQMPAVRDCHSVAGSASYLIRVQVASPHHLDQLLNRIRKECRCSTETTVVLDTVFEARPLLAGQADPQSDDAEGSDPAANRQ</sequence>
<dbReference type="PANTHER" id="PTHR30154:SF53">
    <property type="entry name" value="HTH-TYPE TRANSCRIPTIONAL REGULATOR LRPC"/>
    <property type="match status" value="1"/>
</dbReference>
<dbReference type="EMBL" id="LR134473">
    <property type="protein sequence ID" value="VEI02051.1"/>
    <property type="molecule type" value="Genomic_DNA"/>
</dbReference>
<dbReference type="Proteomes" id="UP000277858">
    <property type="component" value="Chromosome"/>
</dbReference>
<evidence type="ECO:0000259" key="5">
    <source>
        <dbReference type="PROSITE" id="PS50956"/>
    </source>
</evidence>
<protein>
    <submittedName>
        <fullName evidence="6">Leucine-responsive regulatory protein</fullName>
    </submittedName>
</protein>
<reference evidence="6 7" key="1">
    <citation type="submission" date="2018-12" db="EMBL/GenBank/DDBJ databases">
        <authorList>
            <consortium name="Pathogen Informatics"/>
        </authorList>
    </citation>
    <scope>NUCLEOTIDE SEQUENCE [LARGE SCALE GENOMIC DNA]</scope>
    <source>
        <strain evidence="6 7">NCTC13652</strain>
    </source>
</reference>
<dbReference type="PANTHER" id="PTHR30154">
    <property type="entry name" value="LEUCINE-RESPONSIVE REGULATORY PROTEIN"/>
    <property type="match status" value="1"/>
</dbReference>
<dbReference type="SUPFAM" id="SSF46785">
    <property type="entry name" value="Winged helix' DNA-binding domain"/>
    <property type="match status" value="1"/>
</dbReference>
<dbReference type="SUPFAM" id="SSF54909">
    <property type="entry name" value="Dimeric alpha+beta barrel"/>
    <property type="match status" value="1"/>
</dbReference>
<name>A0A3S4UPF0_9ACTN</name>
<keyword evidence="3" id="KW-0804">Transcription</keyword>
<evidence type="ECO:0000256" key="2">
    <source>
        <dbReference type="ARBA" id="ARBA00023125"/>
    </source>
</evidence>
<dbReference type="InterPro" id="IPR036390">
    <property type="entry name" value="WH_DNA-bd_sf"/>
</dbReference>
<dbReference type="Pfam" id="PF01037">
    <property type="entry name" value="AsnC_trans_reg"/>
    <property type="match status" value="1"/>
</dbReference>
<dbReference type="PRINTS" id="PR00033">
    <property type="entry name" value="HTHASNC"/>
</dbReference>
<dbReference type="InterPro" id="IPR019887">
    <property type="entry name" value="Tscrpt_reg_AsnC/Lrp_C"/>
</dbReference>
<dbReference type="InterPro" id="IPR036388">
    <property type="entry name" value="WH-like_DNA-bd_sf"/>
</dbReference>
<dbReference type="SMART" id="SM00344">
    <property type="entry name" value="HTH_ASNC"/>
    <property type="match status" value="1"/>
</dbReference>
<dbReference type="GO" id="GO:0043565">
    <property type="term" value="F:sequence-specific DNA binding"/>
    <property type="evidence" value="ECO:0007669"/>
    <property type="project" value="InterPro"/>
</dbReference>
<feature type="domain" description="HTH asnC-type" evidence="5">
    <location>
        <begin position="20"/>
        <end position="83"/>
    </location>
</feature>
<evidence type="ECO:0000313" key="6">
    <source>
        <dbReference type="EMBL" id="VEI02051.1"/>
    </source>
</evidence>
<dbReference type="PROSITE" id="PS50956">
    <property type="entry name" value="HTH_ASNC_2"/>
    <property type="match status" value="1"/>
</dbReference>
<keyword evidence="1" id="KW-0805">Transcription regulation</keyword>
<accession>A0A3S4UPF0</accession>
<dbReference type="GO" id="GO:0005829">
    <property type="term" value="C:cytosol"/>
    <property type="evidence" value="ECO:0007669"/>
    <property type="project" value="TreeGrafter"/>
</dbReference>
<dbReference type="InterPro" id="IPR019885">
    <property type="entry name" value="Tscrpt_reg_HTH_AsnC-type_CS"/>
</dbReference>
<dbReference type="Gene3D" id="3.30.70.920">
    <property type="match status" value="1"/>
</dbReference>
<dbReference type="GO" id="GO:0043200">
    <property type="term" value="P:response to amino acid"/>
    <property type="evidence" value="ECO:0007669"/>
    <property type="project" value="TreeGrafter"/>
</dbReference>
<evidence type="ECO:0000313" key="7">
    <source>
        <dbReference type="Proteomes" id="UP000277858"/>
    </source>
</evidence>
<dbReference type="Gene3D" id="1.10.10.10">
    <property type="entry name" value="Winged helix-like DNA-binding domain superfamily/Winged helix DNA-binding domain"/>
    <property type="match status" value="1"/>
</dbReference>